<sequence length="81" mass="9057">MQVRTLHEIGLENTARNLPNVSEDIKGKISTLGATPLQQSPGSRSWNQPRNRCAETKFASKYYKLLKVSPFAKEQTPQSSP</sequence>
<dbReference type="EMBL" id="CDMZ01000055">
    <property type="protein sequence ID" value="CEM05536.1"/>
    <property type="molecule type" value="Genomic_DNA"/>
</dbReference>
<organism evidence="2">
    <name type="scientific">Chromera velia CCMP2878</name>
    <dbReference type="NCBI Taxonomy" id="1169474"/>
    <lineage>
        <taxon>Eukaryota</taxon>
        <taxon>Sar</taxon>
        <taxon>Alveolata</taxon>
        <taxon>Colpodellida</taxon>
        <taxon>Chromeraceae</taxon>
        <taxon>Chromera</taxon>
    </lineage>
</organism>
<gene>
    <name evidence="2" type="ORF">Cvel_2624</name>
</gene>
<name>A0A0G4F1R3_9ALVE</name>
<accession>A0A0G4F1R3</accession>
<reference evidence="2" key="1">
    <citation type="submission" date="2014-11" db="EMBL/GenBank/DDBJ databases">
        <authorList>
            <person name="Otto D Thomas"/>
            <person name="Naeem Raeece"/>
        </authorList>
    </citation>
    <scope>NUCLEOTIDE SEQUENCE</scope>
</reference>
<evidence type="ECO:0000256" key="1">
    <source>
        <dbReference type="SAM" id="MobiDB-lite"/>
    </source>
</evidence>
<proteinExistence type="predicted"/>
<feature type="region of interest" description="Disordered" evidence="1">
    <location>
        <begin position="32"/>
        <end position="51"/>
    </location>
</feature>
<dbReference type="AlphaFoldDB" id="A0A0G4F1R3"/>
<protein>
    <submittedName>
        <fullName evidence="2">Uncharacterized protein</fullName>
    </submittedName>
</protein>
<feature type="compositionally biased region" description="Polar residues" evidence="1">
    <location>
        <begin position="32"/>
        <end position="50"/>
    </location>
</feature>
<evidence type="ECO:0000313" key="2">
    <source>
        <dbReference type="EMBL" id="CEM05536.1"/>
    </source>
</evidence>
<dbReference type="VEuPathDB" id="CryptoDB:Cvel_2624"/>